<dbReference type="PANTHER" id="PTHR12526:SF638">
    <property type="entry name" value="SPORE COAT PROTEIN SA"/>
    <property type="match status" value="1"/>
</dbReference>
<proteinExistence type="predicted"/>
<dbReference type="CDD" id="cd03801">
    <property type="entry name" value="GT4_PimA-like"/>
    <property type="match status" value="1"/>
</dbReference>
<keyword evidence="2" id="KW-1185">Reference proteome</keyword>
<dbReference type="KEGG" id="luo:HHL09_00285"/>
<dbReference type="GO" id="GO:0016757">
    <property type="term" value="F:glycosyltransferase activity"/>
    <property type="evidence" value="ECO:0007669"/>
    <property type="project" value="TreeGrafter"/>
</dbReference>
<organism evidence="1 2">
    <name type="scientific">Luteolibacter luteus</name>
    <dbReference type="NCBI Taxonomy" id="2728835"/>
    <lineage>
        <taxon>Bacteria</taxon>
        <taxon>Pseudomonadati</taxon>
        <taxon>Verrucomicrobiota</taxon>
        <taxon>Verrucomicrobiia</taxon>
        <taxon>Verrucomicrobiales</taxon>
        <taxon>Verrucomicrobiaceae</taxon>
        <taxon>Luteolibacter</taxon>
    </lineage>
</organism>
<dbReference type="AlphaFoldDB" id="A0A858RBC0"/>
<dbReference type="RefSeq" id="WP_169452507.1">
    <property type="nucleotide sequence ID" value="NZ_CP051774.1"/>
</dbReference>
<dbReference type="EMBL" id="CP051774">
    <property type="protein sequence ID" value="QJE94286.1"/>
    <property type="molecule type" value="Genomic_DNA"/>
</dbReference>
<evidence type="ECO:0000313" key="1">
    <source>
        <dbReference type="EMBL" id="QJE94286.1"/>
    </source>
</evidence>
<dbReference type="SUPFAM" id="SSF53756">
    <property type="entry name" value="UDP-Glycosyltransferase/glycogen phosphorylase"/>
    <property type="match status" value="1"/>
</dbReference>
<gene>
    <name evidence="1" type="ORF">HHL09_00285</name>
</gene>
<accession>A0A858RBC0</accession>
<dbReference type="Gene3D" id="3.40.50.2000">
    <property type="entry name" value="Glycogen Phosphorylase B"/>
    <property type="match status" value="2"/>
</dbReference>
<dbReference type="PANTHER" id="PTHR12526">
    <property type="entry name" value="GLYCOSYLTRANSFERASE"/>
    <property type="match status" value="1"/>
</dbReference>
<keyword evidence="1" id="KW-0808">Transferase</keyword>
<evidence type="ECO:0000313" key="2">
    <source>
        <dbReference type="Proteomes" id="UP000501812"/>
    </source>
</evidence>
<reference evidence="1 2" key="1">
    <citation type="submission" date="2020-04" db="EMBL/GenBank/DDBJ databases">
        <title>Luteolibacter sp. G-1-1-1 isolated from soil.</title>
        <authorList>
            <person name="Dahal R.H."/>
        </authorList>
    </citation>
    <scope>NUCLEOTIDE SEQUENCE [LARGE SCALE GENOMIC DNA]</scope>
    <source>
        <strain evidence="1 2">G-1-1-1</strain>
    </source>
</reference>
<protein>
    <submittedName>
        <fullName evidence="1">Glycosyltransferase family 4 protein</fullName>
    </submittedName>
</protein>
<dbReference type="Proteomes" id="UP000501812">
    <property type="component" value="Chromosome"/>
</dbReference>
<sequence length="415" mass="46626">MISIAHLIPAPFTQQVARALDEAGLLDTFYCTLVDQPEKSWQRVAKAGSRLVRFDLETNLKRRAVTEIDRGKVETYPFREAFRMFATKINKDPVVGDRIFHWARDGFDHWVAGRLNGSKVLYGYEYGSRAMFEAAKRQGIRTAYDLPSPEHQFVENLLAPEFERFPELATPYRQLTVERHAERTERRRQEWELSDLIVANSNFTADSWKAAGWSEKTVAVVPYGAPPVTHPCEEAPAKDVLRFLWAGTFSIRKGAHYLIDAIRSMPAAEAKGFTLDVYGAVTLPEALLKNLPPQIRFMGSVPRSVLFEKMREGDLLVFPTLCDGFGLVVNEALAQGMPVLTTPRAGAADLIREDENGWLIPPADAAALAAGLTRVIQEQKRLPGMRLKAQATARDWQWSDYRREIAKAVGALIGK</sequence>
<name>A0A858RBC0_9BACT</name>
<dbReference type="Pfam" id="PF13692">
    <property type="entry name" value="Glyco_trans_1_4"/>
    <property type="match status" value="1"/>
</dbReference>